<dbReference type="NCBIfam" id="NF000586">
    <property type="entry name" value="PRK00011.1"/>
    <property type="match status" value="1"/>
</dbReference>
<protein>
    <recommendedName>
        <fullName evidence="3">Serine hydroxymethyltransferase</fullName>
        <shortName evidence="3">SHMT</shortName>
        <shortName evidence="3">Serine methylase</shortName>
        <ecNumber evidence="3">2.1.2.1</ecNumber>
    </recommendedName>
</protein>
<dbReference type="GO" id="GO:0008168">
    <property type="term" value="F:methyltransferase activity"/>
    <property type="evidence" value="ECO:0007669"/>
    <property type="project" value="UniProtKB-KW"/>
</dbReference>
<gene>
    <name evidence="3" type="primary">glyA</name>
    <name evidence="6" type="ORF">US95_C0009G0012</name>
</gene>
<feature type="modified residue" description="N6-(pyridoxal phosphate)lysine" evidence="3 4">
    <location>
        <position position="228"/>
    </location>
</feature>
<feature type="domain" description="Serine hydroxymethyltransferase-like" evidence="5">
    <location>
        <begin position="3"/>
        <end position="382"/>
    </location>
</feature>
<dbReference type="Pfam" id="PF00464">
    <property type="entry name" value="SHMT"/>
    <property type="match status" value="1"/>
</dbReference>
<feature type="binding site" evidence="3">
    <location>
        <begin position="118"/>
        <end position="120"/>
    </location>
    <ligand>
        <name>(6S)-5,6,7,8-tetrahydrofolate</name>
        <dbReference type="ChEBI" id="CHEBI:57453"/>
    </ligand>
</feature>
<dbReference type="GO" id="GO:0004372">
    <property type="term" value="F:glycine hydroxymethyltransferase activity"/>
    <property type="evidence" value="ECO:0007669"/>
    <property type="project" value="UniProtKB-UniRule"/>
</dbReference>
<proteinExistence type="inferred from homology"/>
<feature type="binding site" evidence="3">
    <location>
        <begin position="351"/>
        <end position="353"/>
    </location>
    <ligand>
        <name>(6S)-5,6,7,8-tetrahydrofolate</name>
        <dbReference type="ChEBI" id="CHEBI:57453"/>
    </ligand>
</feature>
<keyword evidence="6" id="KW-0489">Methyltransferase</keyword>
<dbReference type="Gene3D" id="3.90.1150.10">
    <property type="entry name" value="Aspartate Aminotransferase, domain 1"/>
    <property type="match status" value="1"/>
</dbReference>
<dbReference type="GO" id="GO:0005737">
    <property type="term" value="C:cytoplasm"/>
    <property type="evidence" value="ECO:0007669"/>
    <property type="project" value="UniProtKB-SubCell"/>
</dbReference>
<comment type="pathway">
    <text evidence="3">Amino-acid biosynthesis; glycine biosynthesis; glycine from L-serine: step 1/1.</text>
</comment>
<name>A0A0G0K8K1_9BACT</name>
<accession>A0A0G0K8K1</accession>
<dbReference type="PATRIC" id="fig|1618568.3.peg.213"/>
<dbReference type="InterPro" id="IPR015422">
    <property type="entry name" value="PyrdxlP-dep_Trfase_small"/>
</dbReference>
<organism evidence="6 7">
    <name type="scientific">Candidatus Woesebacteria bacterium GW2011_GWB1_38_5</name>
    <dbReference type="NCBI Taxonomy" id="1618568"/>
    <lineage>
        <taxon>Bacteria</taxon>
        <taxon>Candidatus Woeseibacteriota</taxon>
    </lineage>
</organism>
<comment type="caution">
    <text evidence="3">Lacks conserved residue(s) required for the propagation of feature annotation.</text>
</comment>
<evidence type="ECO:0000313" key="6">
    <source>
        <dbReference type="EMBL" id="KKQ75132.1"/>
    </source>
</evidence>
<dbReference type="AlphaFoldDB" id="A0A0G0K8K1"/>
<evidence type="ECO:0000256" key="2">
    <source>
        <dbReference type="ARBA" id="ARBA00022898"/>
    </source>
</evidence>
<dbReference type="SUPFAM" id="SSF53383">
    <property type="entry name" value="PLP-dependent transferases"/>
    <property type="match status" value="1"/>
</dbReference>
<dbReference type="UniPathway" id="UPA00193"/>
<reference evidence="6 7" key="1">
    <citation type="journal article" date="2015" name="Nature">
        <title>rRNA introns, odd ribosomes, and small enigmatic genomes across a large radiation of phyla.</title>
        <authorList>
            <person name="Brown C.T."/>
            <person name="Hug L.A."/>
            <person name="Thomas B.C."/>
            <person name="Sharon I."/>
            <person name="Castelle C.J."/>
            <person name="Singh A."/>
            <person name="Wilkins M.J."/>
            <person name="Williams K.H."/>
            <person name="Banfield J.F."/>
        </authorList>
    </citation>
    <scope>NUCLEOTIDE SEQUENCE [LARGE SCALE GENOMIC DNA]</scope>
</reference>
<dbReference type="GO" id="GO:0030170">
    <property type="term" value="F:pyridoxal phosphate binding"/>
    <property type="evidence" value="ECO:0007669"/>
    <property type="project" value="UniProtKB-UniRule"/>
</dbReference>
<sequence length="435" mass="48362">MDEIFDLIQKETKRQKETLSMIPSENYTYPEVRRAVGSILMHKYAEGTPGRRYYQGNAVVDEIENICEERALAAFGLSSSEWSANVQPHSGSPANLAVYNAVLDPGDRIMSMYLPDGGHLSHGWQMQGRKVTLVSKIFDIEFYKVDPKTRVFNYDAIEKQALKFKPNMVISGGTAYPREFDYKRMGEIAKKVGAYYLADVAHEAGLIAGGACKSPFPYADFVTMTTHKTLRGPRGAIIICRKEFEEAVDFSLMPGLQGGPHLHTIAGIAVSLRQAQGKPFKKYAIQTVKNAQTLAKYFIEKGLDVVSGGTDKHLVLIDLRKNNTNGWVVAWALEKAGIIVNRNTVPNESATPFYPSGLRMGTPALTVRGMKEKEMKIIGAWICKVIGEYSGISIPADKAERKKFIVDFYKKIGKDKLLKNINSQVKSLCSKFSTP</sequence>
<dbReference type="InterPro" id="IPR049943">
    <property type="entry name" value="Ser_HO-MeTrfase-like"/>
</dbReference>
<comment type="cofactor">
    <cofactor evidence="1 3 4">
        <name>pyridoxal 5'-phosphate</name>
        <dbReference type="ChEBI" id="CHEBI:597326"/>
    </cofactor>
</comment>
<dbReference type="InterPro" id="IPR001085">
    <property type="entry name" value="Ser_HO-MeTrfase"/>
</dbReference>
<dbReference type="CDD" id="cd00378">
    <property type="entry name" value="SHMT"/>
    <property type="match status" value="1"/>
</dbReference>
<keyword evidence="3" id="KW-0028">Amino-acid biosynthesis</keyword>
<dbReference type="GO" id="GO:0032259">
    <property type="term" value="P:methylation"/>
    <property type="evidence" value="ECO:0007669"/>
    <property type="project" value="UniProtKB-KW"/>
</dbReference>
<dbReference type="PANTHER" id="PTHR11680:SF35">
    <property type="entry name" value="SERINE HYDROXYMETHYLTRANSFERASE 1"/>
    <property type="match status" value="1"/>
</dbReference>
<dbReference type="InterPro" id="IPR039429">
    <property type="entry name" value="SHMT-like_dom"/>
</dbReference>
<comment type="pathway">
    <text evidence="3">One-carbon metabolism; tetrahydrofolate interconversion.</text>
</comment>
<dbReference type="HAMAP" id="MF_00051">
    <property type="entry name" value="SHMT"/>
    <property type="match status" value="1"/>
</dbReference>
<evidence type="ECO:0000259" key="5">
    <source>
        <dbReference type="Pfam" id="PF00464"/>
    </source>
</evidence>
<comment type="caution">
    <text evidence="6">The sequence shown here is derived from an EMBL/GenBank/DDBJ whole genome shotgun (WGS) entry which is preliminary data.</text>
</comment>
<keyword evidence="2 3" id="KW-0663">Pyridoxal phosphate</keyword>
<dbReference type="InterPro" id="IPR015424">
    <property type="entry name" value="PyrdxlP-dep_Trfase"/>
</dbReference>
<dbReference type="InterPro" id="IPR015421">
    <property type="entry name" value="PyrdxlP-dep_Trfase_major"/>
</dbReference>
<evidence type="ECO:0000256" key="3">
    <source>
        <dbReference type="HAMAP-Rule" id="MF_00051"/>
    </source>
</evidence>
<comment type="function">
    <text evidence="3">Catalyzes the reversible interconversion of serine and glycine with tetrahydrofolate (THF) serving as the one-carbon carrier. This reaction serves as the major source of one-carbon groups required for the biosynthesis of purines, thymidylate, methionine, and other important biomolecules. Also exhibits THF-independent aldolase activity toward beta-hydroxyamino acids, producing glycine and aldehydes, via a retro-aldol mechanism.</text>
</comment>
<dbReference type="UniPathway" id="UPA00288">
    <property type="reaction ID" value="UER01023"/>
</dbReference>
<dbReference type="PIRSF" id="PIRSF000412">
    <property type="entry name" value="SHMT"/>
    <property type="match status" value="1"/>
</dbReference>
<keyword evidence="3 6" id="KW-0808">Transferase</keyword>
<dbReference type="GO" id="GO:0019264">
    <property type="term" value="P:glycine biosynthetic process from serine"/>
    <property type="evidence" value="ECO:0007669"/>
    <property type="project" value="UniProtKB-UniRule"/>
</dbReference>
<comment type="catalytic activity">
    <reaction evidence="3">
        <text>(6R)-5,10-methylene-5,6,7,8-tetrahydrofolate + glycine + H2O = (6S)-5,6,7,8-tetrahydrofolate + L-serine</text>
        <dbReference type="Rhea" id="RHEA:15481"/>
        <dbReference type="ChEBI" id="CHEBI:15377"/>
        <dbReference type="ChEBI" id="CHEBI:15636"/>
        <dbReference type="ChEBI" id="CHEBI:33384"/>
        <dbReference type="ChEBI" id="CHEBI:57305"/>
        <dbReference type="ChEBI" id="CHEBI:57453"/>
        <dbReference type="EC" id="2.1.2.1"/>
    </reaction>
</comment>
<feature type="binding site" evidence="3">
    <location>
        <position position="114"/>
    </location>
    <ligand>
        <name>(6S)-5,6,7,8-tetrahydrofolate</name>
        <dbReference type="ChEBI" id="CHEBI:57453"/>
    </ligand>
</feature>
<comment type="subunit">
    <text evidence="3">Homodimer.</text>
</comment>
<evidence type="ECO:0000256" key="1">
    <source>
        <dbReference type="ARBA" id="ARBA00001933"/>
    </source>
</evidence>
<keyword evidence="3" id="KW-0963">Cytoplasm</keyword>
<comment type="similarity">
    <text evidence="3">Belongs to the SHMT family.</text>
</comment>
<dbReference type="PANTHER" id="PTHR11680">
    <property type="entry name" value="SERINE HYDROXYMETHYLTRANSFERASE"/>
    <property type="match status" value="1"/>
</dbReference>
<comment type="subcellular location">
    <subcellularLocation>
        <location evidence="3">Cytoplasm</location>
    </subcellularLocation>
</comment>
<keyword evidence="3" id="KW-0554">One-carbon metabolism</keyword>
<evidence type="ECO:0000256" key="4">
    <source>
        <dbReference type="PIRSR" id="PIRSR000412-50"/>
    </source>
</evidence>
<dbReference type="EC" id="2.1.2.1" evidence="3"/>
<dbReference type="Gene3D" id="3.40.640.10">
    <property type="entry name" value="Type I PLP-dependent aspartate aminotransferase-like (Major domain)"/>
    <property type="match status" value="1"/>
</dbReference>
<dbReference type="GO" id="GO:0035999">
    <property type="term" value="P:tetrahydrofolate interconversion"/>
    <property type="evidence" value="ECO:0007669"/>
    <property type="project" value="UniProtKB-UniRule"/>
</dbReference>
<evidence type="ECO:0000313" key="7">
    <source>
        <dbReference type="Proteomes" id="UP000034738"/>
    </source>
</evidence>
<dbReference type="EMBL" id="LBUY01000009">
    <property type="protein sequence ID" value="KKQ75132.1"/>
    <property type="molecule type" value="Genomic_DNA"/>
</dbReference>
<feature type="site" description="Plays an important role in substrate specificity" evidence="3">
    <location>
        <position position="227"/>
    </location>
</feature>
<dbReference type="Proteomes" id="UP000034738">
    <property type="component" value="Unassembled WGS sequence"/>
</dbReference>